<name>A0ACB9CTI2_CICIN</name>
<reference evidence="2" key="1">
    <citation type="journal article" date="2022" name="Mol. Ecol. Resour.">
        <title>The genomes of chicory, endive, great burdock and yacon provide insights into Asteraceae palaeo-polyploidization history and plant inulin production.</title>
        <authorList>
            <person name="Fan W."/>
            <person name="Wang S."/>
            <person name="Wang H."/>
            <person name="Wang A."/>
            <person name="Jiang F."/>
            <person name="Liu H."/>
            <person name="Zhao H."/>
            <person name="Xu D."/>
            <person name="Zhang Y."/>
        </authorList>
    </citation>
    <scope>NUCLEOTIDE SEQUENCE [LARGE SCALE GENOMIC DNA]</scope>
    <source>
        <strain evidence="2">cv. Punajuju</strain>
    </source>
</reference>
<accession>A0ACB9CTI2</accession>
<reference evidence="1 2" key="2">
    <citation type="journal article" date="2022" name="Mol. Ecol. Resour.">
        <title>The genomes of chicory, endive, great burdock and yacon provide insights into Asteraceae paleo-polyploidization history and plant inulin production.</title>
        <authorList>
            <person name="Fan W."/>
            <person name="Wang S."/>
            <person name="Wang H."/>
            <person name="Wang A."/>
            <person name="Jiang F."/>
            <person name="Liu H."/>
            <person name="Zhao H."/>
            <person name="Xu D."/>
            <person name="Zhang Y."/>
        </authorList>
    </citation>
    <scope>NUCLEOTIDE SEQUENCE [LARGE SCALE GENOMIC DNA]</scope>
    <source>
        <strain evidence="2">cv. Punajuju</strain>
        <tissue evidence="1">Leaves</tissue>
    </source>
</reference>
<organism evidence="1 2">
    <name type="scientific">Cichorium intybus</name>
    <name type="common">Chicory</name>
    <dbReference type="NCBI Taxonomy" id="13427"/>
    <lineage>
        <taxon>Eukaryota</taxon>
        <taxon>Viridiplantae</taxon>
        <taxon>Streptophyta</taxon>
        <taxon>Embryophyta</taxon>
        <taxon>Tracheophyta</taxon>
        <taxon>Spermatophyta</taxon>
        <taxon>Magnoliopsida</taxon>
        <taxon>eudicotyledons</taxon>
        <taxon>Gunneridae</taxon>
        <taxon>Pentapetalae</taxon>
        <taxon>asterids</taxon>
        <taxon>campanulids</taxon>
        <taxon>Asterales</taxon>
        <taxon>Asteraceae</taxon>
        <taxon>Cichorioideae</taxon>
        <taxon>Cichorieae</taxon>
        <taxon>Cichoriinae</taxon>
        <taxon>Cichorium</taxon>
    </lineage>
</organism>
<protein>
    <submittedName>
        <fullName evidence="1">Uncharacterized protein</fullName>
    </submittedName>
</protein>
<proteinExistence type="predicted"/>
<gene>
    <name evidence="1" type="ORF">L2E82_27610</name>
</gene>
<keyword evidence="2" id="KW-1185">Reference proteome</keyword>
<comment type="caution">
    <text evidence="1">The sequence shown here is derived from an EMBL/GenBank/DDBJ whole genome shotgun (WGS) entry which is preliminary data.</text>
</comment>
<evidence type="ECO:0000313" key="1">
    <source>
        <dbReference type="EMBL" id="KAI3737602.1"/>
    </source>
</evidence>
<dbReference type="EMBL" id="CM042013">
    <property type="protein sequence ID" value="KAI3737602.1"/>
    <property type="molecule type" value="Genomic_DNA"/>
</dbReference>
<sequence length="71" mass="8286">MNGDTSHLKTRAMARIETVEKVDITYWKVHIAPNSLILLIGFLLRKITGHMCKILIYRLKFDTRYLPIEGQ</sequence>
<dbReference type="Proteomes" id="UP001055811">
    <property type="component" value="Linkage Group LG05"/>
</dbReference>
<evidence type="ECO:0000313" key="2">
    <source>
        <dbReference type="Proteomes" id="UP001055811"/>
    </source>
</evidence>